<dbReference type="EMBL" id="AUZZ01009033">
    <property type="protein sequence ID" value="EQD35167.1"/>
    <property type="molecule type" value="Genomic_DNA"/>
</dbReference>
<evidence type="ECO:0000313" key="7">
    <source>
        <dbReference type="EMBL" id="EQD76371.1"/>
    </source>
</evidence>
<evidence type="ECO:0000256" key="1">
    <source>
        <dbReference type="ARBA" id="ARBA00004167"/>
    </source>
</evidence>
<protein>
    <submittedName>
        <fullName evidence="7">TonB family protein</fullName>
    </submittedName>
</protein>
<feature type="region of interest" description="Disordered" evidence="5">
    <location>
        <begin position="9"/>
        <end position="29"/>
    </location>
</feature>
<evidence type="ECO:0000256" key="3">
    <source>
        <dbReference type="ARBA" id="ARBA00022989"/>
    </source>
</evidence>
<comment type="caution">
    <text evidence="7">The sequence shown here is derived from an EMBL/GenBank/DDBJ whole genome shotgun (WGS) entry which is preliminary data.</text>
</comment>
<keyword evidence="3" id="KW-1133">Transmembrane helix</keyword>
<accession>T1BTV3</accession>
<dbReference type="Gene3D" id="3.30.1150.10">
    <property type="match status" value="1"/>
</dbReference>
<reference evidence="7" key="2">
    <citation type="journal article" date="2014" name="ISME J.">
        <title>Microbial stratification in low pH oxic and suboxic macroscopic growths along an acid mine drainage.</title>
        <authorList>
            <person name="Mendez-Garcia C."/>
            <person name="Mesa V."/>
            <person name="Sprenger R.R."/>
            <person name="Richter M."/>
            <person name="Diez M.S."/>
            <person name="Solano J."/>
            <person name="Bargiela R."/>
            <person name="Golyshina O.V."/>
            <person name="Manteca A."/>
            <person name="Ramos J.L."/>
            <person name="Gallego J.R."/>
            <person name="Llorente I."/>
            <person name="Martins Dos Santos V.A."/>
            <person name="Jensen O.N."/>
            <person name="Pelaez A.I."/>
            <person name="Sanchez J."/>
            <person name="Ferrer M."/>
        </authorList>
    </citation>
    <scope>NUCLEOTIDE SEQUENCE</scope>
</reference>
<dbReference type="EMBL" id="AUZY01001072">
    <property type="protein sequence ID" value="EQD76371.1"/>
    <property type="molecule type" value="Genomic_DNA"/>
</dbReference>
<name>T1BTV3_9ZZZZ</name>
<gene>
    <name evidence="7" type="ORF">B1B_01729</name>
    <name evidence="6" type="ORF">B2A_12521</name>
</gene>
<dbReference type="Pfam" id="PF13103">
    <property type="entry name" value="TonB_2"/>
    <property type="match status" value="1"/>
</dbReference>
<evidence type="ECO:0000256" key="5">
    <source>
        <dbReference type="SAM" id="MobiDB-lite"/>
    </source>
</evidence>
<dbReference type="AlphaFoldDB" id="T1BTV3"/>
<evidence type="ECO:0000313" key="6">
    <source>
        <dbReference type="EMBL" id="EQD35167.1"/>
    </source>
</evidence>
<dbReference type="InterPro" id="IPR006260">
    <property type="entry name" value="TonB/TolA_C"/>
</dbReference>
<keyword evidence="2" id="KW-0812">Transmembrane</keyword>
<dbReference type="NCBIfam" id="TIGR01352">
    <property type="entry name" value="tonB_Cterm"/>
    <property type="match status" value="1"/>
</dbReference>
<proteinExistence type="predicted"/>
<dbReference type="GO" id="GO:0016020">
    <property type="term" value="C:membrane"/>
    <property type="evidence" value="ECO:0007669"/>
    <property type="project" value="UniProtKB-SubCell"/>
</dbReference>
<sequence>MEIEHLMIASHSPLPPVTETRDTDVGSDALEPKPWPAVSARALVLARYLNAWRMRIERVGNRLLQLRSMNPALRGHLLLAVTLRADGTIAALHFVREARNPNLNRLALETIREAQPFPPLPQTRTGRQSFRFIYEWRFFNHHATADVAPLSHAHS</sequence>
<keyword evidence="4" id="KW-0472">Membrane</keyword>
<organism evidence="7">
    <name type="scientific">mine drainage metagenome</name>
    <dbReference type="NCBI Taxonomy" id="410659"/>
    <lineage>
        <taxon>unclassified sequences</taxon>
        <taxon>metagenomes</taxon>
        <taxon>ecological metagenomes</taxon>
    </lineage>
</organism>
<reference evidence="7" key="1">
    <citation type="submission" date="2013-08" db="EMBL/GenBank/DDBJ databases">
        <authorList>
            <person name="Mendez C."/>
            <person name="Richter M."/>
            <person name="Ferrer M."/>
            <person name="Sanchez J."/>
        </authorList>
    </citation>
    <scope>NUCLEOTIDE SEQUENCE</scope>
</reference>
<dbReference type="SUPFAM" id="SSF74653">
    <property type="entry name" value="TolA/TonB C-terminal domain"/>
    <property type="match status" value="1"/>
</dbReference>
<comment type="subcellular location">
    <subcellularLocation>
        <location evidence="1">Membrane</location>
        <topology evidence="1">Single-pass membrane protein</topology>
    </subcellularLocation>
</comment>
<evidence type="ECO:0000256" key="4">
    <source>
        <dbReference type="ARBA" id="ARBA00023136"/>
    </source>
</evidence>
<evidence type="ECO:0000256" key="2">
    <source>
        <dbReference type="ARBA" id="ARBA00022692"/>
    </source>
</evidence>